<dbReference type="GO" id="GO:0006397">
    <property type="term" value="P:mRNA processing"/>
    <property type="evidence" value="ECO:0007669"/>
    <property type="project" value="UniProtKB-KW"/>
</dbReference>
<sequence length="1235" mass="134293">MASEPIDPLQALSAALAVASDSEEQADLLAKLRESLEAHPSPIPILCTTLIKTVSGAGDSLLKRWVLDLLHFAICRSALSLEARTQLASQSLEVLAGLLNDSNPSTVKVVVQCFTTVYPLLFRHLCTNRAQRYPWDVLTQVKGRILEFIWSPHTPSGIKFASIKFLQKVVLVQTRGVSDPRLQNKNDPNLSMCPTDHPFIPVAVLEAEGSKLLEGVVNTLYSSRIPDIISAILNSWAALAKLRPALVEFVISALASWTPAALAGLPASEIRSVDKSVRILLIHLSRVPQGAAFGAQIHAALSAQTLRMDKAALEEKQRKAALEASRKRPPSAGSGPEPPESKRVKLEDGASAASASFLASFDFTTLPAALVTDLIVANLQAISEQALSSLVQGYLDRRAGPTTSSIPTIAAPIPVPVPEPASIRTSSVTPIPVPTPTAPSKSTTPPPNDSIPVAGPSRSKSPPAEPAAVKEEPVDPLQMDIDEDDIDFDAEKLDGELGDQEAPGVNDLGLDNEMDLTLDVQELKLPPPKELSDTQADMLIRNSLVRIWDGAKDLSPHEILQDAAGGGAPAADLWMLLIIRLVTRFSVPASLEGEEEAQEEIDSLAVELYGHQDRLRQTLCEYIMADFSGRLRLATTWMNEEWYNDRIRSMEDQDWRPNYETWLNQIVAMHQTHLDAKDRSFSRFLLDLPAVPQDVMSLLREMCVEPDRREVGFFALREFVLQRPSLRGEAMIMLLELTTHPDKVTRKAAINTVKQWTDTAPMGNMIRDFALQLLRRLQSRPGPNKKSADASMNGDSHDEPMEDEEDGQLPPEEIIQTPYLPEQLELPAQSGQINQHVELLFVLSTKVPEFLDEIFEAYGGMDESVQETIQTLITPLIRALGPSHGKLLTLLRTFPPRSAGLALRVLNIFTEVGRPSAQLVALIKALTNERELDARFLIPIIAEMDKADILRYLPKVVSILNGKPEPKSLVRSVFSSIVATPPQSFGSVSSNLPRVRQSELLTPAELMVLLHESEKEIGLKSAMEAIGICFSMTEIFRSEILGVVMNQLVDEPVLPTLFLRTVIQAVSTYRSLVGFVSTTLLSRLITKKVWTNPHLWEGFIRCAKQIAPASFGALLQLPKEQLREIVDKQPALKVELKEYVLKKAGNKARVPGFKDIFGDDDAPAPAAAATAVAGGIGVSNGAASPVATAAGTLGKSGSPAPSSSVDGTPPPVREDTPQAAATPTPVAPAVETPAS</sequence>
<feature type="compositionally biased region" description="Basic and acidic residues" evidence="4">
    <location>
        <begin position="317"/>
        <end position="326"/>
    </location>
</feature>
<feature type="region of interest" description="Disordered" evidence="4">
    <location>
        <begin position="317"/>
        <end position="347"/>
    </location>
</feature>
<evidence type="ECO:0000313" key="7">
    <source>
        <dbReference type="EMBL" id="KAJ3486792.1"/>
    </source>
</evidence>
<dbReference type="Gene3D" id="1.25.10.10">
    <property type="entry name" value="Leucine-rich Repeat Variant"/>
    <property type="match status" value="1"/>
</dbReference>
<feature type="region of interest" description="Disordered" evidence="4">
    <location>
        <begin position="780"/>
        <end position="808"/>
    </location>
</feature>
<organism evidence="7 8">
    <name type="scientific">Meripilus lineatus</name>
    <dbReference type="NCBI Taxonomy" id="2056292"/>
    <lineage>
        <taxon>Eukaryota</taxon>
        <taxon>Fungi</taxon>
        <taxon>Dikarya</taxon>
        <taxon>Basidiomycota</taxon>
        <taxon>Agaricomycotina</taxon>
        <taxon>Agaricomycetes</taxon>
        <taxon>Polyporales</taxon>
        <taxon>Meripilaceae</taxon>
        <taxon>Meripilus</taxon>
    </lineage>
</organism>
<feature type="domain" description="Symplekin C-terminal" evidence="6">
    <location>
        <begin position="933"/>
        <end position="1128"/>
    </location>
</feature>
<feature type="domain" description="Symplekin/Pta1 N-terminal" evidence="5">
    <location>
        <begin position="104"/>
        <end position="319"/>
    </location>
</feature>
<evidence type="ECO:0000256" key="3">
    <source>
        <dbReference type="ARBA" id="ARBA00023242"/>
    </source>
</evidence>
<evidence type="ECO:0000256" key="1">
    <source>
        <dbReference type="ARBA" id="ARBA00004123"/>
    </source>
</evidence>
<accession>A0AAD5VAN7</accession>
<dbReference type="PANTHER" id="PTHR15245">
    <property type="entry name" value="SYMPLEKIN-RELATED"/>
    <property type="match status" value="1"/>
</dbReference>
<keyword evidence="8" id="KW-1185">Reference proteome</keyword>
<keyword evidence="2" id="KW-0507">mRNA processing</keyword>
<dbReference type="Proteomes" id="UP001212997">
    <property type="component" value="Unassembled WGS sequence"/>
</dbReference>
<reference evidence="7" key="1">
    <citation type="submission" date="2022-07" db="EMBL/GenBank/DDBJ databases">
        <title>Genome Sequence of Physisporinus lineatus.</title>
        <authorList>
            <person name="Buettner E."/>
        </authorList>
    </citation>
    <scope>NUCLEOTIDE SEQUENCE</scope>
    <source>
        <strain evidence="7">VT162</strain>
    </source>
</reference>
<dbReference type="InterPro" id="IPR032460">
    <property type="entry name" value="Symplekin/Pta1_N"/>
</dbReference>
<dbReference type="PANTHER" id="PTHR15245:SF20">
    <property type="entry name" value="SYMPLEKIN"/>
    <property type="match status" value="1"/>
</dbReference>
<evidence type="ECO:0000313" key="8">
    <source>
        <dbReference type="Proteomes" id="UP001212997"/>
    </source>
</evidence>
<feature type="region of interest" description="Disordered" evidence="4">
    <location>
        <begin position="1188"/>
        <end position="1235"/>
    </location>
</feature>
<dbReference type="AlphaFoldDB" id="A0AAD5VAN7"/>
<dbReference type="GO" id="GO:0005847">
    <property type="term" value="C:mRNA cleavage and polyadenylation specificity factor complex"/>
    <property type="evidence" value="ECO:0007669"/>
    <property type="project" value="TreeGrafter"/>
</dbReference>
<comment type="caution">
    <text evidence="7">The sequence shown here is derived from an EMBL/GenBank/DDBJ whole genome shotgun (WGS) entry which is preliminary data.</text>
</comment>
<keyword evidence="3" id="KW-0539">Nucleus</keyword>
<comment type="subcellular location">
    <subcellularLocation>
        <location evidence="1">Nucleus</location>
    </subcellularLocation>
</comment>
<evidence type="ECO:0000259" key="5">
    <source>
        <dbReference type="Pfam" id="PF11935"/>
    </source>
</evidence>
<gene>
    <name evidence="7" type="ORF">NLI96_g3972</name>
</gene>
<evidence type="ECO:0000259" key="6">
    <source>
        <dbReference type="Pfam" id="PF12295"/>
    </source>
</evidence>
<name>A0AAD5VAN7_9APHY</name>
<dbReference type="EMBL" id="JANAWD010000110">
    <property type="protein sequence ID" value="KAJ3486792.1"/>
    <property type="molecule type" value="Genomic_DNA"/>
</dbReference>
<dbReference type="Pfam" id="PF11935">
    <property type="entry name" value="SYMPK_PTA1_N"/>
    <property type="match status" value="1"/>
</dbReference>
<evidence type="ECO:0000256" key="4">
    <source>
        <dbReference type="SAM" id="MobiDB-lite"/>
    </source>
</evidence>
<dbReference type="InterPro" id="IPR016024">
    <property type="entry name" value="ARM-type_fold"/>
</dbReference>
<dbReference type="Pfam" id="PF12295">
    <property type="entry name" value="Symplekin_C"/>
    <property type="match status" value="1"/>
</dbReference>
<feature type="compositionally biased region" description="Low complexity" evidence="4">
    <location>
        <begin position="1217"/>
        <end position="1235"/>
    </location>
</feature>
<dbReference type="InterPro" id="IPR021850">
    <property type="entry name" value="Symplekin/Pta1"/>
</dbReference>
<feature type="region of interest" description="Disordered" evidence="4">
    <location>
        <begin position="420"/>
        <end position="476"/>
    </location>
</feature>
<dbReference type="InterPro" id="IPR011989">
    <property type="entry name" value="ARM-like"/>
</dbReference>
<protein>
    <recommendedName>
        <fullName evidence="9">Symplekin</fullName>
    </recommendedName>
</protein>
<evidence type="ECO:0008006" key="9">
    <source>
        <dbReference type="Google" id="ProtNLM"/>
    </source>
</evidence>
<dbReference type="SUPFAM" id="SSF48371">
    <property type="entry name" value="ARM repeat"/>
    <property type="match status" value="2"/>
</dbReference>
<evidence type="ECO:0000256" key="2">
    <source>
        <dbReference type="ARBA" id="ARBA00022664"/>
    </source>
</evidence>
<dbReference type="InterPro" id="IPR022075">
    <property type="entry name" value="Symplekin_C"/>
</dbReference>
<feature type="compositionally biased region" description="Low complexity" evidence="4">
    <location>
        <begin position="420"/>
        <end position="430"/>
    </location>
</feature>
<proteinExistence type="predicted"/>